<feature type="domain" description="Methyl-accepting transducer" evidence="7">
    <location>
        <begin position="325"/>
        <end position="561"/>
    </location>
</feature>
<evidence type="ECO:0000256" key="3">
    <source>
        <dbReference type="ARBA" id="ARBA00023224"/>
    </source>
</evidence>
<dbReference type="PROSITE" id="PS50192">
    <property type="entry name" value="T_SNARE"/>
    <property type="match status" value="1"/>
</dbReference>
<evidence type="ECO:0000256" key="2">
    <source>
        <dbReference type="ARBA" id="ARBA00022519"/>
    </source>
</evidence>
<dbReference type="InterPro" id="IPR004089">
    <property type="entry name" value="MCPsignal_dom"/>
</dbReference>
<keyword evidence="6" id="KW-0472">Membrane</keyword>
<feature type="transmembrane region" description="Helical" evidence="6">
    <location>
        <begin position="208"/>
        <end position="229"/>
    </location>
</feature>
<organism evidence="10 11">
    <name type="scientific">Azospirillum cavernae</name>
    <dbReference type="NCBI Taxonomy" id="2320860"/>
    <lineage>
        <taxon>Bacteria</taxon>
        <taxon>Pseudomonadati</taxon>
        <taxon>Pseudomonadota</taxon>
        <taxon>Alphaproteobacteria</taxon>
        <taxon>Rhodospirillales</taxon>
        <taxon>Azospirillaceae</taxon>
        <taxon>Azospirillum</taxon>
    </lineage>
</organism>
<evidence type="ECO:0000259" key="7">
    <source>
        <dbReference type="PROSITE" id="PS50111"/>
    </source>
</evidence>
<keyword evidence="3 5" id="KW-0807">Transducer</keyword>
<dbReference type="InterPro" id="IPR004090">
    <property type="entry name" value="Chemotax_Me-accpt_rcpt"/>
</dbReference>
<sequence>MDGNKNNSCRHTTLTEQTMRAIFSTSIAFRVYALIVLLGSVAIGIATLAWYALSVYQTKVDRIQEASQSAVIGETINATVLAVVMDSRGVYIAGSPAEVENFGKPLLVNLRKLDDLLGQWERATPPDLRGDFEQTRDAARAFIGFRTKLVELGRSDGSPAARAFGDNEANRSNRQALNRAIETLAGRNNQRIAWVVADLEDFHQTMRWLFSALAGGGVLVVLGLATVIVRRSITAPLHAITTTVEELAQNRQNLVIPGLNRADEIGALARAAEVFKRNGAEMLRLQAEAAATQERAEQDRRASMIRMADQFESAMAGVVGTVASSAEQLRVSAQNLAAATENTQNRAASAASASLQTSDNVRMVASAAEEMNTAVVAISEHIAQSSRITETAARQAARTDQTVGSLAQAAGRIGEIVGLIQSIAGQTNLLALNATIEAARAGDAGKGFAVVASEVKQLANQTAKATEDIAAQITAIQGATTDAVGAIQGITTTIDEVHELGAVIAAAVDQQGAATSGIAHSVEEAATGSQQVAEDVGKVTDAAMTSGAVAAQVLGAAGALTDQARRLKQEMDRFLTTIRAA</sequence>
<dbReference type="GO" id="GO:0007165">
    <property type="term" value="P:signal transduction"/>
    <property type="evidence" value="ECO:0007669"/>
    <property type="project" value="UniProtKB-KW"/>
</dbReference>
<gene>
    <name evidence="10" type="ORF">D3877_00200</name>
</gene>
<evidence type="ECO:0000313" key="10">
    <source>
        <dbReference type="EMBL" id="RJF83164.1"/>
    </source>
</evidence>
<comment type="caution">
    <text evidence="10">The sequence shown here is derived from an EMBL/GenBank/DDBJ whole genome shotgun (WGS) entry which is preliminary data.</text>
</comment>
<dbReference type="InterPro" id="IPR003660">
    <property type="entry name" value="HAMP_dom"/>
</dbReference>
<dbReference type="Proteomes" id="UP000283458">
    <property type="component" value="Unassembled WGS sequence"/>
</dbReference>
<feature type="domain" description="T-SNARE coiled-coil homology" evidence="8">
    <location>
        <begin position="477"/>
        <end position="539"/>
    </location>
</feature>
<dbReference type="PANTHER" id="PTHR32089:SF112">
    <property type="entry name" value="LYSOZYME-LIKE PROTEIN-RELATED"/>
    <property type="match status" value="1"/>
</dbReference>
<dbReference type="PROSITE" id="PS50111">
    <property type="entry name" value="CHEMOTAXIS_TRANSDUC_2"/>
    <property type="match status" value="1"/>
</dbReference>
<keyword evidence="2" id="KW-1003">Cell membrane</keyword>
<evidence type="ECO:0000313" key="11">
    <source>
        <dbReference type="Proteomes" id="UP000283458"/>
    </source>
</evidence>
<dbReference type="GO" id="GO:0006935">
    <property type="term" value="P:chemotaxis"/>
    <property type="evidence" value="ECO:0007669"/>
    <property type="project" value="InterPro"/>
</dbReference>
<dbReference type="InterPro" id="IPR000727">
    <property type="entry name" value="T_SNARE_dom"/>
</dbReference>
<dbReference type="PANTHER" id="PTHR32089">
    <property type="entry name" value="METHYL-ACCEPTING CHEMOTAXIS PROTEIN MCPB"/>
    <property type="match status" value="1"/>
</dbReference>
<keyword evidence="6" id="KW-1133">Transmembrane helix</keyword>
<evidence type="ECO:0000256" key="5">
    <source>
        <dbReference type="PROSITE-ProRule" id="PRU00284"/>
    </source>
</evidence>
<keyword evidence="6" id="KW-0812">Transmembrane</keyword>
<dbReference type="Pfam" id="PF00672">
    <property type="entry name" value="HAMP"/>
    <property type="match status" value="1"/>
</dbReference>
<feature type="transmembrane region" description="Helical" evidence="6">
    <location>
        <begin position="29"/>
        <end position="53"/>
    </location>
</feature>
<evidence type="ECO:0000256" key="6">
    <source>
        <dbReference type="SAM" id="Phobius"/>
    </source>
</evidence>
<protein>
    <submittedName>
        <fullName evidence="10">HAMP domain-containing protein</fullName>
    </submittedName>
</protein>
<dbReference type="SMART" id="SM00283">
    <property type="entry name" value="MA"/>
    <property type="match status" value="1"/>
</dbReference>
<dbReference type="SUPFAM" id="SSF58104">
    <property type="entry name" value="Methyl-accepting chemotaxis protein (MCP) signaling domain"/>
    <property type="match status" value="1"/>
</dbReference>
<dbReference type="Pfam" id="PF00015">
    <property type="entry name" value="MCPsignal"/>
    <property type="match status" value="1"/>
</dbReference>
<evidence type="ECO:0000256" key="4">
    <source>
        <dbReference type="ARBA" id="ARBA00029447"/>
    </source>
</evidence>
<feature type="domain" description="HAMP" evidence="9">
    <location>
        <begin position="231"/>
        <end position="284"/>
    </location>
</feature>
<dbReference type="Gene3D" id="6.10.340.10">
    <property type="match status" value="1"/>
</dbReference>
<dbReference type="GO" id="GO:0004888">
    <property type="term" value="F:transmembrane signaling receptor activity"/>
    <property type="evidence" value="ECO:0007669"/>
    <property type="project" value="InterPro"/>
</dbReference>
<dbReference type="EMBL" id="QYUL01000001">
    <property type="protein sequence ID" value="RJF83164.1"/>
    <property type="molecule type" value="Genomic_DNA"/>
</dbReference>
<evidence type="ECO:0000259" key="9">
    <source>
        <dbReference type="PROSITE" id="PS50885"/>
    </source>
</evidence>
<comment type="subcellular location">
    <subcellularLocation>
        <location evidence="1">Cell inner membrane</location>
        <topology evidence="1">Multi-pass membrane protein</topology>
    </subcellularLocation>
</comment>
<proteinExistence type="inferred from homology"/>
<evidence type="ECO:0000256" key="1">
    <source>
        <dbReference type="ARBA" id="ARBA00004429"/>
    </source>
</evidence>
<dbReference type="GO" id="GO:0005886">
    <property type="term" value="C:plasma membrane"/>
    <property type="evidence" value="ECO:0007669"/>
    <property type="project" value="UniProtKB-SubCell"/>
</dbReference>
<accession>A0A418VZN3</accession>
<comment type="similarity">
    <text evidence="4">Belongs to the methyl-accepting chemotaxis (MCP) protein family.</text>
</comment>
<keyword evidence="11" id="KW-1185">Reference proteome</keyword>
<dbReference type="PROSITE" id="PS50885">
    <property type="entry name" value="HAMP"/>
    <property type="match status" value="1"/>
</dbReference>
<name>A0A418VZN3_9PROT</name>
<dbReference type="PRINTS" id="PR00260">
    <property type="entry name" value="CHEMTRNSDUCR"/>
</dbReference>
<reference evidence="10 11" key="1">
    <citation type="submission" date="2018-09" db="EMBL/GenBank/DDBJ databases">
        <authorList>
            <person name="Zhu H."/>
        </authorList>
    </citation>
    <scope>NUCLEOTIDE SEQUENCE [LARGE SCALE GENOMIC DNA]</scope>
    <source>
        <strain evidence="10 11">K2W22B-5</strain>
    </source>
</reference>
<dbReference type="Gene3D" id="1.10.287.950">
    <property type="entry name" value="Methyl-accepting chemotaxis protein"/>
    <property type="match status" value="1"/>
</dbReference>
<evidence type="ECO:0000259" key="8">
    <source>
        <dbReference type="PROSITE" id="PS50192"/>
    </source>
</evidence>
<dbReference type="AlphaFoldDB" id="A0A418VZN3"/>
<keyword evidence="2" id="KW-0997">Cell inner membrane</keyword>